<dbReference type="InterPro" id="IPR001633">
    <property type="entry name" value="EAL_dom"/>
</dbReference>
<evidence type="ECO:0000313" key="3">
    <source>
        <dbReference type="Proteomes" id="UP000054823"/>
    </source>
</evidence>
<evidence type="ECO:0000259" key="1">
    <source>
        <dbReference type="PROSITE" id="PS50883"/>
    </source>
</evidence>
<reference evidence="2 3" key="1">
    <citation type="submission" date="2015-09" db="EMBL/GenBank/DDBJ databases">
        <authorList>
            <consortium name="Swine Surveillance"/>
        </authorList>
    </citation>
    <scope>NUCLEOTIDE SEQUENCE [LARGE SCALE GENOMIC DNA]</scope>
    <source>
        <strain evidence="2 3">CECT 7688</strain>
    </source>
</reference>
<evidence type="ECO:0000313" key="2">
    <source>
        <dbReference type="EMBL" id="CUH54264.1"/>
    </source>
</evidence>
<dbReference type="AlphaFoldDB" id="A0A0P1EUF2"/>
<dbReference type="PROSITE" id="PS50883">
    <property type="entry name" value="EAL"/>
    <property type="match status" value="1"/>
</dbReference>
<dbReference type="SUPFAM" id="SSF141868">
    <property type="entry name" value="EAL domain-like"/>
    <property type="match status" value="1"/>
</dbReference>
<feature type="domain" description="EAL" evidence="1">
    <location>
        <begin position="29"/>
        <end position="279"/>
    </location>
</feature>
<dbReference type="EMBL" id="CYPW01000040">
    <property type="protein sequence ID" value="CUH54264.1"/>
    <property type="molecule type" value="Genomic_DNA"/>
</dbReference>
<dbReference type="STRING" id="321267.SHM7688_03734"/>
<gene>
    <name evidence="2" type="primary">yfgF</name>
    <name evidence="2" type="ORF">SHM7688_03734</name>
</gene>
<dbReference type="InterPro" id="IPR050706">
    <property type="entry name" value="Cyclic-di-GMP_PDE-like"/>
</dbReference>
<keyword evidence="3" id="KW-1185">Reference proteome</keyword>
<protein>
    <submittedName>
        <fullName evidence="2">Cyclic di-GMP phosphodiesterase YfgF</fullName>
        <ecNumber evidence="2">3.1.4.52</ecNumber>
    </submittedName>
</protein>
<dbReference type="Proteomes" id="UP000054823">
    <property type="component" value="Unassembled WGS sequence"/>
</dbReference>
<dbReference type="Gene3D" id="3.20.20.450">
    <property type="entry name" value="EAL domain"/>
    <property type="match status" value="1"/>
</dbReference>
<dbReference type="CDD" id="cd01948">
    <property type="entry name" value="EAL"/>
    <property type="match status" value="1"/>
</dbReference>
<dbReference type="PANTHER" id="PTHR33121:SF79">
    <property type="entry name" value="CYCLIC DI-GMP PHOSPHODIESTERASE PDED-RELATED"/>
    <property type="match status" value="1"/>
</dbReference>
<dbReference type="InterPro" id="IPR035919">
    <property type="entry name" value="EAL_sf"/>
</dbReference>
<accession>A0A0P1EUF2</accession>
<dbReference type="PANTHER" id="PTHR33121">
    <property type="entry name" value="CYCLIC DI-GMP PHOSPHODIESTERASE PDEF"/>
    <property type="match status" value="1"/>
</dbReference>
<dbReference type="Pfam" id="PF00563">
    <property type="entry name" value="EAL"/>
    <property type="match status" value="1"/>
</dbReference>
<dbReference type="SMART" id="SM00052">
    <property type="entry name" value="EAL"/>
    <property type="match status" value="1"/>
</dbReference>
<keyword evidence="2" id="KW-0378">Hydrolase</keyword>
<dbReference type="RefSeq" id="WP_058241402.1">
    <property type="nucleotide sequence ID" value="NZ_CYPW01000040.1"/>
</dbReference>
<proteinExistence type="predicted"/>
<organism evidence="2 3">
    <name type="scientific">Shimia marina</name>
    <dbReference type="NCBI Taxonomy" id="321267"/>
    <lineage>
        <taxon>Bacteria</taxon>
        <taxon>Pseudomonadati</taxon>
        <taxon>Pseudomonadota</taxon>
        <taxon>Alphaproteobacteria</taxon>
        <taxon>Rhodobacterales</taxon>
        <taxon>Roseobacteraceae</taxon>
    </lineage>
</organism>
<dbReference type="OrthoDB" id="23692at2"/>
<sequence length="281" mass="30894">MDRPKKKKRKPGAPREHRNPLAYAVNKRDISTLDMVREAIAHKQVMLAYQPVVQASNTKRPAFYEGLVRVLDETGRIIPAKDFMGAVEDSELGRQLDMLALELGLQALAEQPSLRLSINMSARSIGYAPWMDCLQRGLTRAATIPERLIFEISEKSVVQVPEIVQGFMEELQIKGMSFALDDYGSGLTTLSVFRDFDFDIVKLDGSYSRNIASDAANQILASAVAAIAERFDMHSVASRIESPADAAVMADLGFDCLQGFAFGAPTISPPWKARKDGKSAA</sequence>
<dbReference type="EC" id="3.1.4.52" evidence="2"/>
<dbReference type="GO" id="GO:0071111">
    <property type="term" value="F:cyclic-guanylate-specific phosphodiesterase activity"/>
    <property type="evidence" value="ECO:0007669"/>
    <property type="project" value="UniProtKB-EC"/>
</dbReference>
<name>A0A0P1EUF2_9RHOB</name>